<organism evidence="2 3">
    <name type="scientific">Stylosanthes scabra</name>
    <dbReference type="NCBI Taxonomy" id="79078"/>
    <lineage>
        <taxon>Eukaryota</taxon>
        <taxon>Viridiplantae</taxon>
        <taxon>Streptophyta</taxon>
        <taxon>Embryophyta</taxon>
        <taxon>Tracheophyta</taxon>
        <taxon>Spermatophyta</taxon>
        <taxon>Magnoliopsida</taxon>
        <taxon>eudicotyledons</taxon>
        <taxon>Gunneridae</taxon>
        <taxon>Pentapetalae</taxon>
        <taxon>rosids</taxon>
        <taxon>fabids</taxon>
        <taxon>Fabales</taxon>
        <taxon>Fabaceae</taxon>
        <taxon>Papilionoideae</taxon>
        <taxon>50 kb inversion clade</taxon>
        <taxon>dalbergioids sensu lato</taxon>
        <taxon>Dalbergieae</taxon>
        <taxon>Pterocarpus clade</taxon>
        <taxon>Stylosanthes</taxon>
    </lineage>
</organism>
<keyword evidence="3" id="KW-1185">Reference proteome</keyword>
<feature type="transmembrane region" description="Helical" evidence="1">
    <location>
        <begin position="68"/>
        <end position="88"/>
    </location>
</feature>
<evidence type="ECO:0000313" key="2">
    <source>
        <dbReference type="EMBL" id="MED6199877.1"/>
    </source>
</evidence>
<keyword evidence="1" id="KW-0812">Transmembrane</keyword>
<evidence type="ECO:0000313" key="3">
    <source>
        <dbReference type="Proteomes" id="UP001341840"/>
    </source>
</evidence>
<keyword evidence="1" id="KW-1133">Transmembrane helix</keyword>
<accession>A0ABU6XPP3</accession>
<sequence length="114" mass="13264">MEGNVSSSTSSSTNPPLQCHPRRRRLFFFFFFKRDPVTAYGRNHPATNMKIVLVIWHQLHLLVIFHNTQTHCTLAIIIIFFFLVSFVYENRESGYDVGVEASVVMFMVMYGEVE</sequence>
<name>A0ABU6XPP3_9FABA</name>
<dbReference type="EMBL" id="JASCZI010212597">
    <property type="protein sequence ID" value="MED6199877.1"/>
    <property type="molecule type" value="Genomic_DNA"/>
</dbReference>
<dbReference type="Proteomes" id="UP001341840">
    <property type="component" value="Unassembled WGS sequence"/>
</dbReference>
<keyword evidence="1" id="KW-0472">Membrane</keyword>
<comment type="caution">
    <text evidence="2">The sequence shown here is derived from an EMBL/GenBank/DDBJ whole genome shotgun (WGS) entry which is preliminary data.</text>
</comment>
<reference evidence="2 3" key="1">
    <citation type="journal article" date="2023" name="Plants (Basel)">
        <title>Bridging the Gap: Combining Genomics and Transcriptomics Approaches to Understand Stylosanthes scabra, an Orphan Legume from the Brazilian Caatinga.</title>
        <authorList>
            <person name="Ferreira-Neto J.R.C."/>
            <person name="da Silva M.D."/>
            <person name="Binneck E."/>
            <person name="de Melo N.F."/>
            <person name="da Silva R.H."/>
            <person name="de Melo A.L.T.M."/>
            <person name="Pandolfi V."/>
            <person name="Bustamante F.O."/>
            <person name="Brasileiro-Vidal A.C."/>
            <person name="Benko-Iseppon A.M."/>
        </authorList>
    </citation>
    <scope>NUCLEOTIDE SEQUENCE [LARGE SCALE GENOMIC DNA]</scope>
    <source>
        <tissue evidence="2">Leaves</tissue>
    </source>
</reference>
<gene>
    <name evidence="2" type="ORF">PIB30_079934</name>
</gene>
<evidence type="ECO:0000256" key="1">
    <source>
        <dbReference type="SAM" id="Phobius"/>
    </source>
</evidence>
<evidence type="ECO:0008006" key="4">
    <source>
        <dbReference type="Google" id="ProtNLM"/>
    </source>
</evidence>
<protein>
    <recommendedName>
        <fullName evidence="4">Transmembrane protein</fullName>
    </recommendedName>
</protein>
<proteinExistence type="predicted"/>